<sequence length="68" mass="7664">MVLGHWAIILVQEAPGWFVKLGRFISQQREALRSDMNRSETNWTSVCTRTAACVRIQRVVGGPEVIHG</sequence>
<gene>
    <name evidence="1" type="ORF">M378DRAFT_914786</name>
</gene>
<dbReference type="Proteomes" id="UP000054549">
    <property type="component" value="Unassembled WGS sequence"/>
</dbReference>
<organism evidence="1 2">
    <name type="scientific">Amanita muscaria (strain Koide BX008)</name>
    <dbReference type="NCBI Taxonomy" id="946122"/>
    <lineage>
        <taxon>Eukaryota</taxon>
        <taxon>Fungi</taxon>
        <taxon>Dikarya</taxon>
        <taxon>Basidiomycota</taxon>
        <taxon>Agaricomycotina</taxon>
        <taxon>Agaricomycetes</taxon>
        <taxon>Agaricomycetidae</taxon>
        <taxon>Agaricales</taxon>
        <taxon>Pluteineae</taxon>
        <taxon>Amanitaceae</taxon>
        <taxon>Amanita</taxon>
    </lineage>
</organism>
<dbReference type="EMBL" id="KN818296">
    <property type="protein sequence ID" value="KIL60599.1"/>
    <property type="molecule type" value="Genomic_DNA"/>
</dbReference>
<name>A0A0C2T2A4_AMAMK</name>
<proteinExistence type="predicted"/>
<dbReference type="AlphaFoldDB" id="A0A0C2T2A4"/>
<dbReference type="HOGENOM" id="CLU_2793477_0_0_1"/>
<evidence type="ECO:0000313" key="2">
    <source>
        <dbReference type="Proteomes" id="UP000054549"/>
    </source>
</evidence>
<protein>
    <submittedName>
        <fullName evidence="1">Uncharacterized protein</fullName>
    </submittedName>
</protein>
<evidence type="ECO:0000313" key="1">
    <source>
        <dbReference type="EMBL" id="KIL60599.1"/>
    </source>
</evidence>
<keyword evidence="2" id="KW-1185">Reference proteome</keyword>
<reference evidence="1 2" key="1">
    <citation type="submission" date="2014-04" db="EMBL/GenBank/DDBJ databases">
        <title>Evolutionary Origins and Diversification of the Mycorrhizal Mutualists.</title>
        <authorList>
            <consortium name="DOE Joint Genome Institute"/>
            <consortium name="Mycorrhizal Genomics Consortium"/>
            <person name="Kohler A."/>
            <person name="Kuo A."/>
            <person name="Nagy L.G."/>
            <person name="Floudas D."/>
            <person name="Copeland A."/>
            <person name="Barry K.W."/>
            <person name="Cichocki N."/>
            <person name="Veneault-Fourrey C."/>
            <person name="LaButti K."/>
            <person name="Lindquist E.A."/>
            <person name="Lipzen A."/>
            <person name="Lundell T."/>
            <person name="Morin E."/>
            <person name="Murat C."/>
            <person name="Riley R."/>
            <person name="Ohm R."/>
            <person name="Sun H."/>
            <person name="Tunlid A."/>
            <person name="Henrissat B."/>
            <person name="Grigoriev I.V."/>
            <person name="Hibbett D.S."/>
            <person name="Martin F."/>
        </authorList>
    </citation>
    <scope>NUCLEOTIDE SEQUENCE [LARGE SCALE GENOMIC DNA]</scope>
    <source>
        <strain evidence="1 2">Koide BX008</strain>
    </source>
</reference>
<dbReference type="InParanoid" id="A0A0C2T2A4"/>
<accession>A0A0C2T2A4</accession>